<comment type="caution">
    <text evidence="1">The sequence shown here is derived from an EMBL/GenBank/DDBJ whole genome shotgun (WGS) entry which is preliminary data.</text>
</comment>
<feature type="non-terminal residue" evidence="1">
    <location>
        <position position="140"/>
    </location>
</feature>
<evidence type="ECO:0008006" key="3">
    <source>
        <dbReference type="Google" id="ProtNLM"/>
    </source>
</evidence>
<evidence type="ECO:0000313" key="2">
    <source>
        <dbReference type="Proteomes" id="UP001219862"/>
    </source>
</evidence>
<sequence length="140" mass="14940">MNPLNDDFCSAVGASAHTAHSAPFTLTLQGIPSSAYSVQAWRYAAALDEPYTLTLVLQVLREHAALFGSDLQQRLSRPNGLPACFALQAQAMSQVPLYGSVAQVQLGVDVLAAEGRHAPLGPEVIACSLTVRPRLWWAGL</sequence>
<dbReference type="Proteomes" id="UP001219862">
    <property type="component" value="Unassembled WGS sequence"/>
</dbReference>
<evidence type="ECO:0000313" key="1">
    <source>
        <dbReference type="EMBL" id="MDC8786380.1"/>
    </source>
</evidence>
<reference evidence="1 2" key="1">
    <citation type="submission" date="2022-10" db="EMBL/GenBank/DDBJ databases">
        <title>paucibacter sp. hw8 Genome sequencing.</title>
        <authorList>
            <person name="Park S."/>
        </authorList>
    </citation>
    <scope>NUCLEOTIDE SEQUENCE [LARGE SCALE GENOMIC DNA]</scope>
    <source>
        <strain evidence="2">hw8</strain>
    </source>
</reference>
<dbReference type="EMBL" id="JAQQXS010000013">
    <property type="protein sequence ID" value="MDC8786380.1"/>
    <property type="molecule type" value="Genomic_DNA"/>
</dbReference>
<name>A0ABT5KVB8_9BURK</name>
<protein>
    <recommendedName>
        <fullName evidence="3">Type VI secretion system tip protein VgrG</fullName>
    </recommendedName>
</protein>
<proteinExistence type="predicted"/>
<keyword evidence="2" id="KW-1185">Reference proteome</keyword>
<accession>A0ABT5KVB8</accession>
<dbReference type="RefSeq" id="WP_273597497.1">
    <property type="nucleotide sequence ID" value="NZ_JAQQXS010000013.1"/>
</dbReference>
<organism evidence="1 2">
    <name type="scientific">Roseateles koreensis</name>
    <dbReference type="NCBI Taxonomy" id="2987526"/>
    <lineage>
        <taxon>Bacteria</taxon>
        <taxon>Pseudomonadati</taxon>
        <taxon>Pseudomonadota</taxon>
        <taxon>Betaproteobacteria</taxon>
        <taxon>Burkholderiales</taxon>
        <taxon>Sphaerotilaceae</taxon>
        <taxon>Roseateles</taxon>
    </lineage>
</organism>
<gene>
    <name evidence="1" type="ORF">PRZ01_14415</name>
</gene>